<name>A0A812R5A1_9DINO</name>
<organism evidence="2 3">
    <name type="scientific">Symbiodinium natans</name>
    <dbReference type="NCBI Taxonomy" id="878477"/>
    <lineage>
        <taxon>Eukaryota</taxon>
        <taxon>Sar</taxon>
        <taxon>Alveolata</taxon>
        <taxon>Dinophyceae</taxon>
        <taxon>Suessiales</taxon>
        <taxon>Symbiodiniaceae</taxon>
        <taxon>Symbiodinium</taxon>
    </lineage>
</organism>
<dbReference type="Proteomes" id="UP000604046">
    <property type="component" value="Unassembled WGS sequence"/>
</dbReference>
<keyword evidence="3" id="KW-1185">Reference proteome</keyword>
<evidence type="ECO:0000256" key="1">
    <source>
        <dbReference type="SAM" id="MobiDB-lite"/>
    </source>
</evidence>
<feature type="compositionally biased region" description="Polar residues" evidence="1">
    <location>
        <begin position="149"/>
        <end position="158"/>
    </location>
</feature>
<feature type="region of interest" description="Disordered" evidence="1">
    <location>
        <begin position="195"/>
        <end position="214"/>
    </location>
</feature>
<feature type="compositionally biased region" description="Low complexity" evidence="1">
    <location>
        <begin position="96"/>
        <end position="115"/>
    </location>
</feature>
<feature type="region of interest" description="Disordered" evidence="1">
    <location>
        <begin position="238"/>
        <end position="278"/>
    </location>
</feature>
<feature type="region of interest" description="Disordered" evidence="1">
    <location>
        <begin position="95"/>
        <end position="190"/>
    </location>
</feature>
<dbReference type="EMBL" id="CAJNDS010002303">
    <property type="protein sequence ID" value="CAE7422147.1"/>
    <property type="molecule type" value="Genomic_DNA"/>
</dbReference>
<evidence type="ECO:0000313" key="2">
    <source>
        <dbReference type="EMBL" id="CAE7422147.1"/>
    </source>
</evidence>
<feature type="compositionally biased region" description="Basic residues" evidence="1">
    <location>
        <begin position="513"/>
        <end position="522"/>
    </location>
</feature>
<protein>
    <submittedName>
        <fullName evidence="2">Uncharacterized protein</fullName>
    </submittedName>
</protein>
<comment type="caution">
    <text evidence="2">The sequence shown here is derived from an EMBL/GenBank/DDBJ whole genome shotgun (WGS) entry which is preliminary data.</text>
</comment>
<feature type="region of interest" description="Disordered" evidence="1">
    <location>
        <begin position="488"/>
        <end position="531"/>
    </location>
</feature>
<reference evidence="2" key="1">
    <citation type="submission" date="2021-02" db="EMBL/GenBank/DDBJ databases">
        <authorList>
            <person name="Dougan E. K."/>
            <person name="Rhodes N."/>
            <person name="Thang M."/>
            <person name="Chan C."/>
        </authorList>
    </citation>
    <scope>NUCLEOTIDE SEQUENCE</scope>
</reference>
<feature type="compositionally biased region" description="Pro residues" evidence="1">
    <location>
        <begin position="246"/>
        <end position="267"/>
    </location>
</feature>
<feature type="region of interest" description="Disordered" evidence="1">
    <location>
        <begin position="375"/>
        <end position="426"/>
    </location>
</feature>
<feature type="region of interest" description="Disordered" evidence="1">
    <location>
        <begin position="294"/>
        <end position="320"/>
    </location>
</feature>
<feature type="compositionally biased region" description="Low complexity" evidence="1">
    <location>
        <begin position="495"/>
        <end position="505"/>
    </location>
</feature>
<accession>A0A812R5A1</accession>
<dbReference type="AlphaFoldDB" id="A0A812R5A1"/>
<proteinExistence type="predicted"/>
<evidence type="ECO:0000313" key="3">
    <source>
        <dbReference type="Proteomes" id="UP000604046"/>
    </source>
</evidence>
<gene>
    <name evidence="2" type="ORF">SNAT2548_LOCUS22954</name>
</gene>
<sequence length="531" mass="56758">MTDKVFVYFMPLAQRRIRLLCLACCFAFCQLHFLPAFCNSQLLNMPPTAISSRAPSIRLLHCPISIAMSGDNAATLAQFSAMWAALDEPARQRLLSSVPAPSSSAPPAVPSTPTANTAQEAHAADESPAKPTTKAPPEIVTGEAPPSQPMLSAQQAQELQDLKAAAFGPPSGHSGQRRPDCPRAQHSQLLSPAQCSVGGSWIPGSPSRSHLPTPGHLRAAYAAHQPLPSLVFKRDRQLGNQCPQPSSRPCPRPCPPPPQGPNLPPAPRGQIPQTPLNAERDDCLNKTTAAFITPDPDLEEQSPPPQPTPAQPKEAPPKEVPVKAPLPRIAQTAASPCPSCTGRAGCGTISTAWASLCPMKEVDWDTFWLTFESAPGGPAAVPSPTQPTPAPPGGNADPPQTTATPPTQPAPTMHKPKADPPQLGPALSCLDMDNYRIERDARGRILIHQCDYDVLMAHAYRGLASARFMMDNESFTVVSGPYPFGNPPVPPPTSLPSRPRMSPCRPSRPPRPPPRRPRRAQKTKLTLTYLA</sequence>